<dbReference type="Proteomes" id="UP001597135">
    <property type="component" value="Unassembled WGS sequence"/>
</dbReference>
<reference evidence="2" key="1">
    <citation type="journal article" date="2019" name="Int. J. Syst. Evol. Microbiol.">
        <title>The Global Catalogue of Microorganisms (GCM) 10K type strain sequencing project: providing services to taxonomists for standard genome sequencing and annotation.</title>
        <authorList>
            <consortium name="The Broad Institute Genomics Platform"/>
            <consortium name="The Broad Institute Genome Sequencing Center for Infectious Disease"/>
            <person name="Wu L."/>
            <person name="Ma J."/>
        </authorList>
    </citation>
    <scope>NUCLEOTIDE SEQUENCE [LARGE SCALE GENOMIC DNA]</scope>
    <source>
        <strain evidence="2">CCUG 62953</strain>
    </source>
</reference>
<organism evidence="1 2">
    <name type="scientific">Litorisediminicola beolgyonensis</name>
    <dbReference type="NCBI Taxonomy" id="1173614"/>
    <lineage>
        <taxon>Bacteria</taxon>
        <taxon>Pseudomonadati</taxon>
        <taxon>Pseudomonadota</taxon>
        <taxon>Alphaproteobacteria</taxon>
        <taxon>Rhodobacterales</taxon>
        <taxon>Paracoccaceae</taxon>
        <taxon>Litorisediminicola</taxon>
    </lineage>
</organism>
<dbReference type="EMBL" id="JBHTMU010000002">
    <property type="protein sequence ID" value="MFD1341213.1"/>
    <property type="molecule type" value="Genomic_DNA"/>
</dbReference>
<keyword evidence="1" id="KW-0560">Oxidoreductase</keyword>
<evidence type="ECO:0000313" key="1">
    <source>
        <dbReference type="EMBL" id="MFD1341213.1"/>
    </source>
</evidence>
<dbReference type="CDD" id="cd21650">
    <property type="entry name" value="CrtA-like"/>
    <property type="match status" value="1"/>
</dbReference>
<evidence type="ECO:0000313" key="2">
    <source>
        <dbReference type="Proteomes" id="UP001597135"/>
    </source>
</evidence>
<dbReference type="NCBIfam" id="NF045923">
    <property type="entry name" value="SpheroidMoxCrtARhod"/>
    <property type="match status" value="1"/>
</dbReference>
<dbReference type="GO" id="GO:0043823">
    <property type="term" value="F:spheroidene monooxygenase activity"/>
    <property type="evidence" value="ECO:0007669"/>
    <property type="project" value="UniProtKB-EC"/>
</dbReference>
<gene>
    <name evidence="1" type="primary">crtA</name>
    <name evidence="1" type="ORF">ACFQ4E_02150</name>
</gene>
<comment type="caution">
    <text evidence="1">The sequence shown here is derived from an EMBL/GenBank/DDBJ whole genome shotgun (WGS) entry which is preliminary data.</text>
</comment>
<accession>A0ABW3ZDN7</accession>
<dbReference type="RefSeq" id="WP_386801270.1">
    <property type="nucleotide sequence ID" value="NZ_JBHTMU010000002.1"/>
</dbReference>
<name>A0ABW3ZDN7_9RHOB</name>
<keyword evidence="1" id="KW-0503">Monooxygenase</keyword>
<proteinExistence type="predicted"/>
<keyword evidence="2" id="KW-1185">Reference proteome</keyword>
<protein>
    <submittedName>
        <fullName evidence="1">Spheroidene monooxygenase</fullName>
        <ecNumber evidence="1">1.14.15.9</ecNumber>
    </submittedName>
</protein>
<dbReference type="EC" id="1.14.15.9" evidence="1"/>
<dbReference type="InterPro" id="IPR049574">
    <property type="entry name" value="CrtA-like"/>
</dbReference>
<sequence>MQITSLSLFRFASRSARLWAFAMMGAARFPLARTEGLRFWKLCGSGTDEGFAPIPNTSVYAILGVWDDATTARDTIDSHPLWNRYRARASENWTLFLNPVSTRGAWSGKTPFAVSEDPGTGPIAALTRATIKPGIAARFWGRVPDISRVIGANPDVMFKIGIGELPLLHQVTFSVWPDAPSMARFARAGGPHAEAIRAVRDGRWFREELYARFRIAGETGAWEGRSPRLLTELQPEGSA</sequence>